<feature type="region of interest" description="Disordered" evidence="3">
    <location>
        <begin position="118"/>
        <end position="143"/>
    </location>
</feature>
<dbReference type="GO" id="GO:0047739">
    <property type="term" value="F:cephalosporin-C deacetylase activity"/>
    <property type="evidence" value="ECO:0007669"/>
    <property type="project" value="UniProtKB-EC"/>
</dbReference>
<dbReference type="Gene3D" id="3.40.50.1820">
    <property type="entry name" value="alpha/beta hydrolase"/>
    <property type="match status" value="1"/>
</dbReference>
<dbReference type="RefSeq" id="WP_045276378.1">
    <property type="nucleotide sequence ID" value="NZ_BAAAUP010000002.1"/>
</dbReference>
<dbReference type="InterPro" id="IPR039069">
    <property type="entry name" value="CE7"/>
</dbReference>
<feature type="active site" description="Charge relay system" evidence="1">
    <location>
        <position position="301"/>
    </location>
</feature>
<evidence type="ECO:0000313" key="6">
    <source>
        <dbReference type="Proteomes" id="UP000033956"/>
    </source>
</evidence>
<dbReference type="InterPro" id="IPR008391">
    <property type="entry name" value="AXE1_dom"/>
</dbReference>
<organism evidence="5 6">
    <name type="scientific">Microbacterium terrae</name>
    <dbReference type="NCBI Taxonomy" id="69369"/>
    <lineage>
        <taxon>Bacteria</taxon>
        <taxon>Bacillati</taxon>
        <taxon>Actinomycetota</taxon>
        <taxon>Actinomycetes</taxon>
        <taxon>Micrococcales</taxon>
        <taxon>Microbacteriaceae</taxon>
        <taxon>Microbacterium</taxon>
    </lineage>
</organism>
<name>A0A0M2H319_9MICO</name>
<keyword evidence="5" id="KW-0378">Hydrolase</keyword>
<evidence type="ECO:0000256" key="2">
    <source>
        <dbReference type="PIRSR" id="PIRSR639069-2"/>
    </source>
</evidence>
<dbReference type="PANTHER" id="PTHR40111">
    <property type="entry name" value="CEPHALOSPORIN-C DEACETYLASE"/>
    <property type="match status" value="1"/>
</dbReference>
<accession>A0A0M2H319</accession>
<dbReference type="EMBL" id="JYIZ01000054">
    <property type="protein sequence ID" value="KJL38678.1"/>
    <property type="molecule type" value="Genomic_DNA"/>
</dbReference>
<feature type="binding site" evidence="2">
    <location>
        <position position="91"/>
    </location>
    <ligand>
        <name>substrate</name>
    </ligand>
</feature>
<evidence type="ECO:0000256" key="3">
    <source>
        <dbReference type="SAM" id="MobiDB-lite"/>
    </source>
</evidence>
<dbReference type="Pfam" id="PF05448">
    <property type="entry name" value="AXE1"/>
    <property type="match status" value="1"/>
</dbReference>
<feature type="active site" description="Nucleophile" evidence="1">
    <location>
        <position position="186"/>
    </location>
</feature>
<dbReference type="GO" id="GO:0005976">
    <property type="term" value="P:polysaccharide metabolic process"/>
    <property type="evidence" value="ECO:0007669"/>
    <property type="project" value="TreeGrafter"/>
</dbReference>
<proteinExistence type="predicted"/>
<evidence type="ECO:0000259" key="4">
    <source>
        <dbReference type="Pfam" id="PF05448"/>
    </source>
</evidence>
<dbReference type="OrthoDB" id="9770528at2"/>
<keyword evidence="6" id="KW-1185">Reference proteome</keyword>
<dbReference type="AlphaFoldDB" id="A0A0M2H319"/>
<dbReference type="PANTHER" id="PTHR40111:SF1">
    <property type="entry name" value="CEPHALOSPORIN-C DEACETYLASE"/>
    <property type="match status" value="1"/>
</dbReference>
<dbReference type="InterPro" id="IPR029058">
    <property type="entry name" value="AB_hydrolase_fold"/>
</dbReference>
<reference evidence="5 6" key="1">
    <citation type="submission" date="2015-02" db="EMBL/GenBank/DDBJ databases">
        <title>Draft genome sequences of ten Microbacterium spp. with emphasis on heavy metal contaminated environments.</title>
        <authorList>
            <person name="Corretto E."/>
        </authorList>
    </citation>
    <scope>NUCLEOTIDE SEQUENCE [LARGE SCALE GENOMIC DNA]</scope>
    <source>
        <strain evidence="5 6">DSM 12510</strain>
    </source>
</reference>
<evidence type="ECO:0000313" key="5">
    <source>
        <dbReference type="EMBL" id="KJL38678.1"/>
    </source>
</evidence>
<dbReference type="PATRIC" id="fig|92835.4.peg.2506"/>
<feature type="domain" description="Acetyl xylan esterase" evidence="4">
    <location>
        <begin position="1"/>
        <end position="315"/>
    </location>
</feature>
<dbReference type="EC" id="3.1.1.41" evidence="5"/>
<dbReference type="STRING" id="92835.RS81_02473"/>
<comment type="caution">
    <text evidence="5">The sequence shown here is derived from an EMBL/GenBank/DDBJ whole genome shotgun (WGS) entry which is preliminary data.</text>
</comment>
<feature type="active site" description="Charge relay system" evidence="1">
    <location>
        <position position="272"/>
    </location>
</feature>
<sequence length="322" mass="34183">MARLDMALADLQSYRPTIAEPADFDEFWTTTLTDARAAGDEPRFTPVAASFTGIDVFDVSFPGFAGDPIAAWLLVPHSAAPLPGMVVYQGYGGGRGLAHEWLAWPSSGFATLVVDTRGQGSRQDSGDGTADPHGSGPAVPGYMTRGITAPETYYYRRVFTDAVRAVDALLAHPAVDPRRIAVTGGSQGGGIAIAAAGLHPSVARCLADVPFLCHFDRAVGFADADPYDEIVRYLRVHRGHEAVVFRTLSYMDGVSFAARATAPALFSVGLHDAVCPPSTVYAAFNHYGGPAEMVVYPFNGHEGGGAAHWLRQVEFAGPMLAR</sequence>
<evidence type="ECO:0000256" key="1">
    <source>
        <dbReference type="PIRSR" id="PIRSR639069-1"/>
    </source>
</evidence>
<gene>
    <name evidence="5" type="primary">axeA_2</name>
    <name evidence="5" type="ORF">RS81_02473</name>
</gene>
<dbReference type="SUPFAM" id="SSF53474">
    <property type="entry name" value="alpha/beta-Hydrolases"/>
    <property type="match status" value="1"/>
</dbReference>
<protein>
    <submittedName>
        <fullName evidence="5">Cephalosporin-C deacetylase</fullName>
        <ecNumber evidence="5">3.1.1.41</ecNumber>
    </submittedName>
</protein>
<dbReference type="Proteomes" id="UP000033956">
    <property type="component" value="Unassembled WGS sequence"/>
</dbReference>